<sequence length="77" mass="8733">MARHHASFRRGSRSVSLVTAGHTETLHYPGMIIAKYIDGTLVAEKWLPQSEDPTERDDESLIEALRDAMLWSDHATR</sequence>
<dbReference type="Proteomes" id="UP000199515">
    <property type="component" value="Unassembled WGS sequence"/>
</dbReference>
<dbReference type="STRING" id="589385.SAMN05421504_111132"/>
<accession>A0A1H3RKY1</accession>
<keyword evidence="2" id="KW-1185">Reference proteome</keyword>
<dbReference type="AlphaFoldDB" id="A0A1H3RKY1"/>
<name>A0A1H3RKY1_9PSEU</name>
<reference evidence="1 2" key="1">
    <citation type="submission" date="2016-10" db="EMBL/GenBank/DDBJ databases">
        <authorList>
            <person name="de Groot N.N."/>
        </authorList>
    </citation>
    <scope>NUCLEOTIDE SEQUENCE [LARGE SCALE GENOMIC DNA]</scope>
    <source>
        <strain evidence="1 2">CPCC 202699</strain>
    </source>
</reference>
<organism evidence="1 2">
    <name type="scientific">Amycolatopsis xylanica</name>
    <dbReference type="NCBI Taxonomy" id="589385"/>
    <lineage>
        <taxon>Bacteria</taxon>
        <taxon>Bacillati</taxon>
        <taxon>Actinomycetota</taxon>
        <taxon>Actinomycetes</taxon>
        <taxon>Pseudonocardiales</taxon>
        <taxon>Pseudonocardiaceae</taxon>
        <taxon>Amycolatopsis</taxon>
    </lineage>
</organism>
<dbReference type="EMBL" id="FNON01000011">
    <property type="protein sequence ID" value="SDZ25888.1"/>
    <property type="molecule type" value="Genomic_DNA"/>
</dbReference>
<proteinExistence type="predicted"/>
<evidence type="ECO:0000313" key="1">
    <source>
        <dbReference type="EMBL" id="SDZ25888.1"/>
    </source>
</evidence>
<evidence type="ECO:0000313" key="2">
    <source>
        <dbReference type="Proteomes" id="UP000199515"/>
    </source>
</evidence>
<gene>
    <name evidence="1" type="ORF">SAMN05421504_111132</name>
</gene>
<protein>
    <submittedName>
        <fullName evidence="1">Uncharacterized protein</fullName>
    </submittedName>
</protein>